<dbReference type="InterPro" id="IPR009467">
    <property type="entry name" value="Glycolipid-bd_prot_put"/>
</dbReference>
<keyword evidence="2" id="KW-1185">Reference proteome</keyword>
<dbReference type="RefSeq" id="WP_336588063.1">
    <property type="nucleotide sequence ID" value="NZ_JBBAXC010000014.1"/>
</dbReference>
<dbReference type="Proteomes" id="UP001312865">
    <property type="component" value="Unassembled WGS sequence"/>
</dbReference>
<accession>A0ABU8HH68</accession>
<reference evidence="1 2" key="1">
    <citation type="journal article" date="2018" name="J. Microbiol.">
        <title>Bacillus spongiae sp. nov., isolated from sponge of Jeju Island.</title>
        <authorList>
            <person name="Lee G.E."/>
            <person name="Im W.T."/>
            <person name="Park J.S."/>
        </authorList>
    </citation>
    <scope>NUCLEOTIDE SEQUENCE [LARGE SCALE GENOMIC DNA]</scope>
    <source>
        <strain evidence="1 2">135PIL107-10</strain>
    </source>
</reference>
<gene>
    <name evidence="1" type="ORF">WAK64_16335</name>
</gene>
<dbReference type="EMBL" id="JBBAXC010000014">
    <property type="protein sequence ID" value="MEI5908617.1"/>
    <property type="molecule type" value="Genomic_DNA"/>
</dbReference>
<name>A0ABU8HH68_9BACI</name>
<dbReference type="Pfam" id="PF06475">
    <property type="entry name" value="Glycolipid_bind"/>
    <property type="match status" value="1"/>
</dbReference>
<evidence type="ECO:0000313" key="1">
    <source>
        <dbReference type="EMBL" id="MEI5908617.1"/>
    </source>
</evidence>
<organism evidence="1 2">
    <name type="scientific">Bacillus spongiae</name>
    <dbReference type="NCBI Taxonomy" id="2683610"/>
    <lineage>
        <taxon>Bacteria</taxon>
        <taxon>Bacillati</taxon>
        <taxon>Bacillota</taxon>
        <taxon>Bacilli</taxon>
        <taxon>Bacillales</taxon>
        <taxon>Bacillaceae</taxon>
        <taxon>Bacillus</taxon>
    </lineage>
</organism>
<comment type="caution">
    <text evidence="1">The sequence shown here is derived from an EMBL/GenBank/DDBJ whole genome shotgun (WGS) entry which is preliminary data.</text>
</comment>
<evidence type="ECO:0000313" key="2">
    <source>
        <dbReference type="Proteomes" id="UP001312865"/>
    </source>
</evidence>
<sequence>MIKEVFWESKEFVGCEYLQISKNGSRILAEGRVLFATKEEARHISYVIEMNNRWFTRNVQVYDIGKNKSICLQSDGKGKWFSNEKHVKEMDGAIDVDISVTPFSNTLPINRVEWQEKQVRTFNMIYIDVHTLSLKNIEQEYTYLGAFSEGRKFRYKCREYKTIITVDETGLVLDYPDLFSRRF</sequence>
<protein>
    <submittedName>
        <fullName evidence="1">Glycolipid-binding domain-containing protein</fullName>
    </submittedName>
</protein>
<proteinExistence type="predicted"/>
<dbReference type="SUPFAM" id="SSF159275">
    <property type="entry name" value="PA1994-like"/>
    <property type="match status" value="1"/>
</dbReference>